<dbReference type="InterPro" id="IPR013766">
    <property type="entry name" value="Thioredoxin_domain"/>
</dbReference>
<evidence type="ECO:0000313" key="4">
    <source>
        <dbReference type="EMBL" id="OXA56859.1"/>
    </source>
</evidence>
<gene>
    <name evidence="4" type="ORF">Fcan01_07376</name>
</gene>
<sequence>MGKLPVICILVAFLAVASVHTKTANVIDVYRKMIFEPAVVRNNKPVVVFYYSSSQCKPCSWSILPILEKMVRRKSESIYLAKVDLDKVPEFRTEHAIETLPTVMTYFKGDVMDYVEGLNWGPIVKLVNEAARMK</sequence>
<protein>
    <submittedName>
        <fullName evidence="4">Thioredoxin Y1, chloroplastic</fullName>
    </submittedName>
</protein>
<organism evidence="4 5">
    <name type="scientific">Folsomia candida</name>
    <name type="common">Springtail</name>
    <dbReference type="NCBI Taxonomy" id="158441"/>
    <lineage>
        <taxon>Eukaryota</taxon>
        <taxon>Metazoa</taxon>
        <taxon>Ecdysozoa</taxon>
        <taxon>Arthropoda</taxon>
        <taxon>Hexapoda</taxon>
        <taxon>Collembola</taxon>
        <taxon>Entomobryomorpha</taxon>
        <taxon>Isotomoidea</taxon>
        <taxon>Isotomidae</taxon>
        <taxon>Proisotominae</taxon>
        <taxon>Folsomia</taxon>
    </lineage>
</organism>
<evidence type="ECO:0000256" key="2">
    <source>
        <dbReference type="SAM" id="SignalP"/>
    </source>
</evidence>
<dbReference type="PANTHER" id="PTHR43601:SF3">
    <property type="entry name" value="THIOREDOXIN, MITOCHONDRIAL"/>
    <property type="match status" value="1"/>
</dbReference>
<dbReference type="SUPFAM" id="SSF52833">
    <property type="entry name" value="Thioredoxin-like"/>
    <property type="match status" value="1"/>
</dbReference>
<dbReference type="GO" id="GO:0045454">
    <property type="term" value="P:cell redox homeostasis"/>
    <property type="evidence" value="ECO:0007669"/>
    <property type="project" value="TreeGrafter"/>
</dbReference>
<proteinExistence type="inferred from homology"/>
<dbReference type="Gene3D" id="3.40.30.10">
    <property type="entry name" value="Glutaredoxin"/>
    <property type="match status" value="1"/>
</dbReference>
<comment type="similarity">
    <text evidence="1">Belongs to the thioredoxin family.</text>
</comment>
<keyword evidence="2" id="KW-0732">Signal</keyword>
<evidence type="ECO:0000259" key="3">
    <source>
        <dbReference type="Pfam" id="PF00085"/>
    </source>
</evidence>
<feature type="chain" id="PRO_5012217722" evidence="2">
    <location>
        <begin position="22"/>
        <end position="134"/>
    </location>
</feature>
<feature type="signal peptide" evidence="2">
    <location>
        <begin position="1"/>
        <end position="21"/>
    </location>
</feature>
<dbReference type="OMA" id="EFRTEHA"/>
<keyword evidence="5" id="KW-1185">Reference proteome</keyword>
<dbReference type="PANTHER" id="PTHR43601">
    <property type="entry name" value="THIOREDOXIN, MITOCHONDRIAL"/>
    <property type="match status" value="1"/>
</dbReference>
<dbReference type="Pfam" id="PF00085">
    <property type="entry name" value="Thioredoxin"/>
    <property type="match status" value="1"/>
</dbReference>
<accession>A0A226EHD6</accession>
<name>A0A226EHD6_FOLCA</name>
<dbReference type="EMBL" id="LNIX01000003">
    <property type="protein sequence ID" value="OXA56859.1"/>
    <property type="molecule type" value="Genomic_DNA"/>
</dbReference>
<dbReference type="OrthoDB" id="4991342at2759"/>
<dbReference type="CDD" id="cd02947">
    <property type="entry name" value="TRX_family"/>
    <property type="match status" value="1"/>
</dbReference>
<dbReference type="STRING" id="158441.A0A226EHD6"/>
<evidence type="ECO:0000256" key="1">
    <source>
        <dbReference type="ARBA" id="ARBA00008987"/>
    </source>
</evidence>
<comment type="caution">
    <text evidence="4">The sequence shown here is derived from an EMBL/GenBank/DDBJ whole genome shotgun (WGS) entry which is preliminary data.</text>
</comment>
<dbReference type="InterPro" id="IPR036249">
    <property type="entry name" value="Thioredoxin-like_sf"/>
</dbReference>
<dbReference type="AlphaFoldDB" id="A0A226EHD6"/>
<reference evidence="4 5" key="1">
    <citation type="submission" date="2015-12" db="EMBL/GenBank/DDBJ databases">
        <title>The genome of Folsomia candida.</title>
        <authorList>
            <person name="Faddeeva A."/>
            <person name="Derks M.F."/>
            <person name="Anvar Y."/>
            <person name="Smit S."/>
            <person name="Van Straalen N."/>
            <person name="Roelofs D."/>
        </authorList>
    </citation>
    <scope>NUCLEOTIDE SEQUENCE [LARGE SCALE GENOMIC DNA]</scope>
    <source>
        <strain evidence="4 5">VU population</strain>
        <tissue evidence="4">Whole body</tissue>
    </source>
</reference>
<dbReference type="Proteomes" id="UP000198287">
    <property type="component" value="Unassembled WGS sequence"/>
</dbReference>
<evidence type="ECO:0000313" key="5">
    <source>
        <dbReference type="Proteomes" id="UP000198287"/>
    </source>
</evidence>
<feature type="domain" description="Thioredoxin" evidence="3">
    <location>
        <begin position="32"/>
        <end position="119"/>
    </location>
</feature>